<evidence type="ECO:0000313" key="6">
    <source>
        <dbReference type="EMBL" id="TRY78279.1"/>
    </source>
</evidence>
<organism evidence="6 7">
    <name type="scientific">Tigriopus californicus</name>
    <name type="common">Marine copepod</name>
    <dbReference type="NCBI Taxonomy" id="6832"/>
    <lineage>
        <taxon>Eukaryota</taxon>
        <taxon>Metazoa</taxon>
        <taxon>Ecdysozoa</taxon>
        <taxon>Arthropoda</taxon>
        <taxon>Crustacea</taxon>
        <taxon>Multicrustacea</taxon>
        <taxon>Hexanauplia</taxon>
        <taxon>Copepoda</taxon>
        <taxon>Harpacticoida</taxon>
        <taxon>Harpacticidae</taxon>
        <taxon>Tigriopus</taxon>
    </lineage>
</organism>
<dbReference type="GO" id="GO:0016020">
    <property type="term" value="C:membrane"/>
    <property type="evidence" value="ECO:0007669"/>
    <property type="project" value="UniProtKB-SubCell"/>
</dbReference>
<dbReference type="STRING" id="6832.A0A553PKU7"/>
<dbReference type="Proteomes" id="UP000318571">
    <property type="component" value="Chromosome 11"/>
</dbReference>
<dbReference type="SMART" id="SM01158">
    <property type="entry name" value="DUF1741"/>
    <property type="match status" value="1"/>
</dbReference>
<comment type="subcellular location">
    <subcellularLocation>
        <location evidence="1">Membrane</location>
    </subcellularLocation>
</comment>
<evidence type="ECO:0000256" key="4">
    <source>
        <dbReference type="ARBA" id="ARBA00023136"/>
    </source>
</evidence>
<reference evidence="6 7" key="1">
    <citation type="journal article" date="2018" name="Nat. Ecol. Evol.">
        <title>Genomic signatures of mitonuclear coevolution across populations of Tigriopus californicus.</title>
        <authorList>
            <person name="Barreto F.S."/>
            <person name="Watson E.T."/>
            <person name="Lima T.G."/>
            <person name="Willett C.S."/>
            <person name="Edmands S."/>
            <person name="Li W."/>
            <person name="Burton R.S."/>
        </authorList>
    </citation>
    <scope>NUCLEOTIDE SEQUENCE [LARGE SCALE GENOMIC DNA]</scope>
    <source>
        <strain evidence="6 7">San Diego</strain>
    </source>
</reference>
<accession>A0A553PKU7</accession>
<dbReference type="PANTHER" id="PTHR13608:SF3">
    <property type="entry name" value="ARMADILLO-LIKE HELICAL DOMAIN-CONTAINING PROTEIN 3"/>
    <property type="match status" value="1"/>
</dbReference>
<dbReference type="AlphaFoldDB" id="A0A553PKU7"/>
<comment type="caution">
    <text evidence="6">The sequence shown here is derived from an EMBL/GenBank/DDBJ whole genome shotgun (WGS) entry which is preliminary data.</text>
</comment>
<keyword evidence="2" id="KW-0812">Transmembrane</keyword>
<dbReference type="EMBL" id="VCGU01000003">
    <property type="protein sequence ID" value="TRY78279.1"/>
    <property type="molecule type" value="Genomic_DNA"/>
</dbReference>
<dbReference type="InterPro" id="IPR039868">
    <property type="entry name" value="ARMD3-like"/>
</dbReference>
<evidence type="ECO:0000256" key="2">
    <source>
        <dbReference type="ARBA" id="ARBA00022692"/>
    </source>
</evidence>
<evidence type="ECO:0000259" key="5">
    <source>
        <dbReference type="SMART" id="SM01158"/>
    </source>
</evidence>
<keyword evidence="7" id="KW-1185">Reference proteome</keyword>
<keyword evidence="4" id="KW-0472">Membrane</keyword>
<dbReference type="GO" id="GO:0005829">
    <property type="term" value="C:cytosol"/>
    <property type="evidence" value="ECO:0007669"/>
    <property type="project" value="TreeGrafter"/>
</dbReference>
<dbReference type="Pfam" id="PF08427">
    <property type="entry name" value="ARMH3_C"/>
    <property type="match status" value="1"/>
</dbReference>
<evidence type="ECO:0000313" key="7">
    <source>
        <dbReference type="Proteomes" id="UP000318571"/>
    </source>
</evidence>
<evidence type="ECO:0000256" key="1">
    <source>
        <dbReference type="ARBA" id="ARBA00004370"/>
    </source>
</evidence>
<dbReference type="OMA" id="YEATHLN"/>
<dbReference type="PANTHER" id="PTHR13608">
    <property type="entry name" value="ARMADILLO-LIKE HELICAL DOMAIN-CONTAINING PROTEIN 3"/>
    <property type="match status" value="1"/>
</dbReference>
<keyword evidence="3" id="KW-1133">Transmembrane helix</keyword>
<feature type="domain" description="Armadillo-like helical" evidence="5">
    <location>
        <begin position="308"/>
        <end position="544"/>
    </location>
</feature>
<gene>
    <name evidence="6" type="ORF">TCAL_08766</name>
</gene>
<name>A0A553PKU7_TIGCA</name>
<protein>
    <recommendedName>
        <fullName evidence="5">Armadillo-like helical domain-containing protein</fullName>
    </recommendedName>
</protein>
<proteinExistence type="predicted"/>
<sequence>MDSLLTFQADHPGFLTGDEPASLKDLCLKLLTIVATGMDNVGQNALLEYVMVNSVYESLIHLLFQAESRVCHGHSAVLLLTILIQYKKYESSNPYSVKLSILDQEMPLHGYANVITNSLITYTQSYEASLSDQVSSGWLSSITSMVGNMFVSDEGSPRIEQMRARNAVLLALYQAVHLNRNFIATLAEYQTEAASPKLSPSQNPAQLKEKTVAMIPAGSASLNTPGAVAAANAAPSNLLVTFLEYCSIVMQDTKTESSQNTNKLSFLILLCITEDQYANALMHDANLSFRIKLHRAPMRHRKTAVNWETDFSSKSLAVAVLDLMVEFVRSHMMKRLPHELYLLCLAVIHRLLAYQKRSRVRLHYPWKELWTSLIALLKFVCSNESSLVKKMNIFAVGLQVVVIFNLFVTYGDTFLPSPSSYDELYYEIVRCHQTFDSLYSISLRHSTSGGEYKDSAVRLTNSLVNVRAIIAHFNPKIDTWLSSQQLSTPSEEQILEVVKSNYDSLTLKLQEGLDQYEHYVESPRHSSFFTNLVRSVIHDTRQSIVLNDLELQTVLQDFSSIQ</sequence>
<evidence type="ECO:0000256" key="3">
    <source>
        <dbReference type="ARBA" id="ARBA00022989"/>
    </source>
</evidence>
<dbReference type="InterPro" id="IPR013636">
    <property type="entry name" value="ARMH3_C"/>
</dbReference>